<comment type="similarity">
    <text evidence="1">Belongs to the Mg-chelatase subunits D/I family. ComM subfamily.</text>
</comment>
<dbReference type="Gene3D" id="3.40.50.300">
    <property type="entry name" value="P-loop containing nucleotide triphosphate hydrolases"/>
    <property type="match status" value="1"/>
</dbReference>
<dbReference type="InterPro" id="IPR045006">
    <property type="entry name" value="CHLI-like"/>
</dbReference>
<dbReference type="Pfam" id="PF13335">
    <property type="entry name" value="Mg_chelatase_C"/>
    <property type="match status" value="1"/>
</dbReference>
<evidence type="ECO:0000256" key="1">
    <source>
        <dbReference type="ARBA" id="ARBA00006354"/>
    </source>
</evidence>
<evidence type="ECO:0000256" key="3">
    <source>
        <dbReference type="ARBA" id="ARBA00022840"/>
    </source>
</evidence>
<dbReference type="SUPFAM" id="SSF54211">
    <property type="entry name" value="Ribosomal protein S5 domain 2-like"/>
    <property type="match status" value="1"/>
</dbReference>
<dbReference type="InterPro" id="IPR004482">
    <property type="entry name" value="Mg_chelat-rel"/>
</dbReference>
<sequence>MLAAVSSFGLSGIDAYPVTVEADLSRGLPAFEIVGLPDAAVKEARDRVRAAMKNTGLEFPTARIVLNLAPADRKKSGAAYDLAILLAILRASGALGADLSGVGVLGELSLGGELRPLPGVLPMVLGAGALGLREVIVPFDNAPEGAVAQDVEVYAAKTVGEVLGHLSGGRRLPRCGAIPSGQAPLPPVPDYADVKGQAEAKRAVTVAAAGMHNLLLLGPPGSGKSMLARRLPSILPPPGYAEQVETTKLHSVAGLLPRGVGLMAQRPFRSPHHSISAAGMAGGGVSPRPGEVSLAHHGVLFLDELPEFSRPVTEGLRQPLEDGAVTISRVGARITYPSRFMLVAAMNPCPCGYFGHPQKACSCKPAAIERYLGRISGPLLDRIDIHLEVPAVDYESLTARAPGRSSAEMRREVEAARGIQLARFSELGAEVFSNAAIPRALLERCCPLTGEARRMLRLAFERLGLSARGYDRILKVARTIADLDGSEKIESAHIAEAVQYRSLDRKYWNR</sequence>
<dbReference type="Pfam" id="PF13541">
    <property type="entry name" value="ChlI"/>
    <property type="match status" value="1"/>
</dbReference>
<organism evidence="5 6">
    <name type="scientific">Yanshouia hominis</name>
    <dbReference type="NCBI Taxonomy" id="2763673"/>
    <lineage>
        <taxon>Bacteria</taxon>
        <taxon>Bacillati</taxon>
        <taxon>Bacillota</taxon>
        <taxon>Clostridia</taxon>
        <taxon>Eubacteriales</taxon>
        <taxon>Oscillospiraceae</taxon>
        <taxon>Yanshouia</taxon>
    </lineage>
</organism>
<dbReference type="Proteomes" id="UP000658131">
    <property type="component" value="Unassembled WGS sequence"/>
</dbReference>
<proteinExistence type="inferred from homology"/>
<keyword evidence="6" id="KW-1185">Reference proteome</keyword>
<feature type="domain" description="AAA+ ATPase" evidence="4">
    <location>
        <begin position="210"/>
        <end position="393"/>
    </location>
</feature>
<evidence type="ECO:0000256" key="2">
    <source>
        <dbReference type="ARBA" id="ARBA00022741"/>
    </source>
</evidence>
<keyword evidence="2" id="KW-0547">Nucleotide-binding</keyword>
<dbReference type="InterPro" id="IPR000523">
    <property type="entry name" value="Mg_chelatse_chII-like_cat_dom"/>
</dbReference>
<dbReference type="Pfam" id="PF01078">
    <property type="entry name" value="Mg_chelatase"/>
    <property type="match status" value="1"/>
</dbReference>
<dbReference type="PRINTS" id="PR01657">
    <property type="entry name" value="MCMFAMILY"/>
</dbReference>
<dbReference type="InterPro" id="IPR027417">
    <property type="entry name" value="P-loop_NTPase"/>
</dbReference>
<dbReference type="SMART" id="SM00382">
    <property type="entry name" value="AAA"/>
    <property type="match status" value="1"/>
</dbReference>
<keyword evidence="3" id="KW-0067">ATP-binding</keyword>
<reference evidence="5 6" key="1">
    <citation type="submission" date="2020-08" db="EMBL/GenBank/DDBJ databases">
        <title>Genome public.</title>
        <authorList>
            <person name="Liu C."/>
            <person name="Sun Q."/>
        </authorList>
    </citation>
    <scope>NUCLEOTIDE SEQUENCE [LARGE SCALE GENOMIC DNA]</scope>
    <source>
        <strain evidence="5 6">BX1</strain>
    </source>
</reference>
<dbReference type="PANTHER" id="PTHR32039">
    <property type="entry name" value="MAGNESIUM-CHELATASE SUBUNIT CHLI"/>
    <property type="match status" value="1"/>
</dbReference>
<evidence type="ECO:0000259" key="4">
    <source>
        <dbReference type="SMART" id="SM00382"/>
    </source>
</evidence>
<comment type="caution">
    <text evidence="5">The sequence shown here is derived from an EMBL/GenBank/DDBJ whole genome shotgun (WGS) entry which is preliminary data.</text>
</comment>
<dbReference type="RefSeq" id="WP_262399512.1">
    <property type="nucleotide sequence ID" value="NZ_JACRTB010000007.1"/>
</dbReference>
<protein>
    <submittedName>
        <fullName evidence="5">YifB family Mg chelatase-like AAA ATPase</fullName>
    </submittedName>
</protein>
<evidence type="ECO:0000313" key="5">
    <source>
        <dbReference type="EMBL" id="MBC8575948.1"/>
    </source>
</evidence>
<dbReference type="InterPro" id="IPR025158">
    <property type="entry name" value="Mg_chelat-rel_C"/>
</dbReference>
<dbReference type="InterPro" id="IPR003593">
    <property type="entry name" value="AAA+_ATPase"/>
</dbReference>
<gene>
    <name evidence="5" type="ORF">H8717_05910</name>
</gene>
<evidence type="ECO:0000313" key="6">
    <source>
        <dbReference type="Proteomes" id="UP000658131"/>
    </source>
</evidence>
<accession>A0ABR7NHR6</accession>
<dbReference type="Gene3D" id="3.30.230.10">
    <property type="match status" value="1"/>
</dbReference>
<dbReference type="EMBL" id="JACRTB010000007">
    <property type="protein sequence ID" value="MBC8575948.1"/>
    <property type="molecule type" value="Genomic_DNA"/>
</dbReference>
<dbReference type="InterPro" id="IPR001208">
    <property type="entry name" value="MCM_dom"/>
</dbReference>
<dbReference type="InterPro" id="IPR014721">
    <property type="entry name" value="Ribsml_uS5_D2-typ_fold_subgr"/>
</dbReference>
<dbReference type="InterPro" id="IPR020568">
    <property type="entry name" value="Ribosomal_Su5_D2-typ_SF"/>
</dbReference>
<dbReference type="NCBIfam" id="TIGR00368">
    <property type="entry name" value="YifB family Mg chelatase-like AAA ATPase"/>
    <property type="match status" value="1"/>
</dbReference>
<dbReference type="SUPFAM" id="SSF52540">
    <property type="entry name" value="P-loop containing nucleoside triphosphate hydrolases"/>
    <property type="match status" value="1"/>
</dbReference>
<name>A0ABR7NHR6_9FIRM</name>
<dbReference type="PANTHER" id="PTHR32039:SF7">
    <property type="entry name" value="COMPETENCE PROTEIN COMM"/>
    <property type="match status" value="1"/>
</dbReference>